<dbReference type="AlphaFoldDB" id="A0A6S7JLY9"/>
<keyword evidence="2" id="KW-1185">Reference proteome</keyword>
<dbReference type="Gene3D" id="2.10.90.10">
    <property type="entry name" value="Cystine-knot cytokines"/>
    <property type="match status" value="1"/>
</dbReference>
<dbReference type="Proteomes" id="UP001152795">
    <property type="component" value="Unassembled WGS sequence"/>
</dbReference>
<sequence>MSLRFIPISLHVGITGKLKYVTVLCLVMVFGLQDSVNANGCTTAEEVVSIYGANFNTPKSREPYFVRIQRCVMGNNNLPCWFWSVPRENSRKEVEIVVPDINDKTKFYKYVVYNDTACECQCSGAQNSVTQHKRLASHEVNETEFTSKLAMNPENLRACNRSAYCSKPQPRYVINTWGVESEPQWRYIKYHQCLPGCKSTTTISEYKFENLRGEPARTQTVSEDLACSPYVQEKPGERATLINGRSPNDGSLEASDETKPQNEMIIYIGSTKLLLAAFVLSTILLSILIVDCNLWHRKKGILYNILCCQKYRREMDCQDCAERRQMMIDV</sequence>
<protein>
    <submittedName>
        <fullName evidence="1">Uncharacterized protein</fullName>
    </submittedName>
</protein>
<evidence type="ECO:0000313" key="2">
    <source>
        <dbReference type="Proteomes" id="UP001152795"/>
    </source>
</evidence>
<name>A0A6S7JLY9_PARCT</name>
<evidence type="ECO:0000313" key="1">
    <source>
        <dbReference type="EMBL" id="CAB4017521.1"/>
    </source>
</evidence>
<accession>A0A6S7JLY9</accession>
<proteinExistence type="predicted"/>
<dbReference type="InterPro" id="IPR029034">
    <property type="entry name" value="Cystine-knot_cytokine"/>
</dbReference>
<comment type="caution">
    <text evidence="1">The sequence shown here is derived from an EMBL/GenBank/DDBJ whole genome shotgun (WGS) entry which is preliminary data.</text>
</comment>
<gene>
    <name evidence="1" type="ORF">PACLA_8A007921</name>
</gene>
<dbReference type="SUPFAM" id="SSF57501">
    <property type="entry name" value="Cystine-knot cytokines"/>
    <property type="match status" value="1"/>
</dbReference>
<organism evidence="1 2">
    <name type="scientific">Paramuricea clavata</name>
    <name type="common">Red gorgonian</name>
    <name type="synonym">Violescent sea-whip</name>
    <dbReference type="NCBI Taxonomy" id="317549"/>
    <lineage>
        <taxon>Eukaryota</taxon>
        <taxon>Metazoa</taxon>
        <taxon>Cnidaria</taxon>
        <taxon>Anthozoa</taxon>
        <taxon>Octocorallia</taxon>
        <taxon>Malacalcyonacea</taxon>
        <taxon>Plexauridae</taxon>
        <taxon>Paramuricea</taxon>
    </lineage>
</organism>
<reference evidence="1" key="1">
    <citation type="submission" date="2020-04" db="EMBL/GenBank/DDBJ databases">
        <authorList>
            <person name="Alioto T."/>
            <person name="Alioto T."/>
            <person name="Gomez Garrido J."/>
        </authorList>
    </citation>
    <scope>NUCLEOTIDE SEQUENCE</scope>
    <source>
        <strain evidence="1">A484AB</strain>
    </source>
</reference>
<dbReference type="OrthoDB" id="6010602at2759"/>
<dbReference type="EMBL" id="CACRXK020009582">
    <property type="protein sequence ID" value="CAB4017521.1"/>
    <property type="molecule type" value="Genomic_DNA"/>
</dbReference>